<evidence type="ECO:0000313" key="1">
    <source>
        <dbReference type="EMBL" id="CAG6750347.1"/>
    </source>
</evidence>
<organism evidence="1">
    <name type="scientific">Cacopsylla melanoneura</name>
    <dbReference type="NCBI Taxonomy" id="428564"/>
    <lineage>
        <taxon>Eukaryota</taxon>
        <taxon>Metazoa</taxon>
        <taxon>Ecdysozoa</taxon>
        <taxon>Arthropoda</taxon>
        <taxon>Hexapoda</taxon>
        <taxon>Insecta</taxon>
        <taxon>Pterygota</taxon>
        <taxon>Neoptera</taxon>
        <taxon>Paraneoptera</taxon>
        <taxon>Hemiptera</taxon>
        <taxon>Sternorrhyncha</taxon>
        <taxon>Psylloidea</taxon>
        <taxon>Psyllidae</taxon>
        <taxon>Psyllinae</taxon>
        <taxon>Cacopsylla</taxon>
    </lineage>
</organism>
<name>A0A8D8ZN34_9HEMI</name>
<proteinExistence type="predicted"/>
<protein>
    <submittedName>
        <fullName evidence="1">Uncharacterized protein</fullName>
    </submittedName>
</protein>
<accession>A0A8D8ZN34</accession>
<dbReference type="AlphaFoldDB" id="A0A8D8ZN34"/>
<dbReference type="EMBL" id="HBUF01526337">
    <property type="protein sequence ID" value="CAG6750347.1"/>
    <property type="molecule type" value="Transcribed_RNA"/>
</dbReference>
<reference evidence="1" key="1">
    <citation type="submission" date="2021-05" db="EMBL/GenBank/DDBJ databases">
        <authorList>
            <person name="Alioto T."/>
            <person name="Alioto T."/>
            <person name="Gomez Garrido J."/>
        </authorList>
    </citation>
    <scope>NUCLEOTIDE SEQUENCE</scope>
</reference>
<sequence>MFDQIKLSETNFFEKYKHVLGVIGHFSQTNEPRQKYGTVGETKNEVMSITSHGSDNVSIEEAGAASAVATVAPGPSNQHDEPLEATNAPLPVEESDEELDNEEVVAIAPDNKLFEFNNIRNNIQW</sequence>